<keyword evidence="1" id="KW-0472">Membrane</keyword>
<keyword evidence="1" id="KW-0812">Transmembrane</keyword>
<dbReference type="InterPro" id="IPR011048">
    <property type="entry name" value="Haem_d1_sf"/>
</dbReference>
<reference evidence="3 4" key="1">
    <citation type="submission" date="2016-04" db="EMBL/GenBank/DDBJ databases">
        <authorList>
            <person name="Evans L.H."/>
            <person name="Alamgir A."/>
            <person name="Owens N."/>
            <person name="Weber N.D."/>
            <person name="Virtaneva K."/>
            <person name="Barbian K."/>
            <person name="Babar A."/>
            <person name="Rosenke K."/>
        </authorList>
    </citation>
    <scope>NUCLEOTIDE SEQUENCE [LARGE SCALE GENOMIC DNA]</scope>
    <source>
        <strain evidence="4">S5(T) (JCM 30642 \VKM B-2941)</strain>
    </source>
</reference>
<organism evidence="3 4">
    <name type="scientific">Cuniculiplasma divulgatum</name>
    <dbReference type="NCBI Taxonomy" id="1673428"/>
    <lineage>
        <taxon>Archaea</taxon>
        <taxon>Methanobacteriati</taxon>
        <taxon>Thermoplasmatota</taxon>
        <taxon>Thermoplasmata</taxon>
        <taxon>Thermoplasmatales</taxon>
        <taxon>Cuniculiplasmataceae</taxon>
        <taxon>Cuniculiplasma</taxon>
    </lineage>
</organism>
<dbReference type="SUPFAM" id="SSF50974">
    <property type="entry name" value="Nitrous oxide reductase, N-terminal domain"/>
    <property type="match status" value="1"/>
</dbReference>
<dbReference type="Gene3D" id="2.60.40.1120">
    <property type="entry name" value="Carboxypeptidase-like, regulatory domain"/>
    <property type="match status" value="2"/>
</dbReference>
<feature type="domain" description="PEGA" evidence="2">
    <location>
        <begin position="1146"/>
        <end position="1206"/>
    </location>
</feature>
<dbReference type="InterPro" id="IPR051200">
    <property type="entry name" value="Host-pathogen_enzymatic-act"/>
</dbReference>
<dbReference type="InterPro" id="IPR015943">
    <property type="entry name" value="WD40/YVTN_repeat-like_dom_sf"/>
</dbReference>
<dbReference type="Pfam" id="PF08308">
    <property type="entry name" value="PEGA"/>
    <property type="match status" value="2"/>
</dbReference>
<feature type="domain" description="PEGA" evidence="2">
    <location>
        <begin position="1477"/>
        <end position="1538"/>
    </location>
</feature>
<proteinExistence type="predicted"/>
<dbReference type="InterPro" id="IPR011964">
    <property type="entry name" value="YVTN_b-propeller_repeat"/>
</dbReference>
<dbReference type="RefSeq" id="WP_172399407.1">
    <property type="nucleotide sequence ID" value="NZ_LT671858.1"/>
</dbReference>
<evidence type="ECO:0000256" key="1">
    <source>
        <dbReference type="SAM" id="Phobius"/>
    </source>
</evidence>
<dbReference type="InterPro" id="IPR013229">
    <property type="entry name" value="PEGA"/>
</dbReference>
<dbReference type="PANTHER" id="PTHR47197">
    <property type="entry name" value="PROTEIN NIRF"/>
    <property type="match status" value="1"/>
</dbReference>
<dbReference type="EMBL" id="LT671858">
    <property type="protein sequence ID" value="SIM61723.1"/>
    <property type="molecule type" value="Genomic_DNA"/>
</dbReference>
<dbReference type="Gene3D" id="2.130.10.10">
    <property type="entry name" value="YVTN repeat-like/Quinoprotein amine dehydrogenase"/>
    <property type="match status" value="4"/>
</dbReference>
<accession>A0A1N5ULT4</accession>
<dbReference type="SUPFAM" id="SSF51004">
    <property type="entry name" value="C-terminal (heme d1) domain of cytochrome cd1-nitrite reductase"/>
    <property type="match status" value="1"/>
</dbReference>
<sequence>MAIFVVILFLLSSAASIAANNNSGINTINQPTNTAGTHTILSVNPQVSAGAINQSPVLKTIVMNNNSLVKGNFLYDCSVVGFSDFYDPSNGLLYYSDANGGQLLIINTSSRVVEKTIKVDYYPSMISYDSANGYIYLPQENSHNITVINTTSNDVVKSISVGNAPFTSLYVPSTGNIYVSNICSGNISVISGKSNKVVSSIFTGKNSSPVGMAYDSQNGNLYVADCTYGNVYVVNTTSNKIVGNISVGKDPFCLSYDNSNSLLYITNPNTNNVTLVNANTEKIIGNITSFDKPTFETFDGTSNYLYISNGGSNNVSVLDLATNTILKNINLECTATKGTYDSQNNYLYIPTYSNISIINGNNNELLGFINFTYSPTASTLDTSNGNIYVANCFENDVSVINSVTNMLVKNINVGSHPRAITYDSMNGYVYVVNQGSNDVTVINGVTNTVITTIKVQHYPRAIAYDSSNGNLYVADTGSSNVTVINGMTNTVTATIATQTNPCGLAYDSINGNIYVSIEQHYMVSVINPSESKVVANITVGSGPIFMTFDSSNGYIYVSNYFSKNVSVIDGSSNKVIKSINVGAHLAGLSYDFVNGYIYGASDVYNNTVQINGATNSLAGNITVGTYPYTTLFDPLNGNLYVGNKNSGTISIIAPAVHKGQYNVTFTRTGIPFGTPWYVNLTDGLSSGPISGTSYTFNLINSSYNYSSSSDATNGLYYAPCCGSFKVDGSAITEKVQFEALYTINFTRTDLPLGTSWYINVTCGPGELSKFGPINGTFFTFYATNGTYNYTVSSNNNVYFFDMGNFSVNGSSVNEQIQFYIMYTMVFNESGLPSGTIWYVNLTDGITSGPITGTTFSFILFNSTYFYNIASSNKLYHSNGGSLIINGSSVTQNIKFSEENYSITFDENGLKAGYTWYVNLSNGMKSGPIPGSNTLGNYIFYLPNGSYSFTITSANKIYAPDLRSGTFTVNGKNIYINITFYKVEYNVLFMEKGLPSGFVWGVNIGTGVSLTSSGNLSVGSEYSLMLTNGTYSYIPYMIDHYFVKSGTIVVHGADISVVINYEKEAFLKIDVNPQTASLSLNGANESLILGQYTSYVKEGYYYISVDEKGYTPYTNLVYLSWNHSYSYSVTLTEIPVYGYLTGIVLPANATVTANGAVIPLMNGYFNTTISPGTYYISVSASGYQGYVTTVKVYENKATSLDVTLKKVSSSVIIQGRLDQLNASLTVNGFVAYVNSTGYFEVSVPAGSVTISAVENGYYPFSETLNLSSSTTLSNIALVKEPAPTSTSTSNGTVSTGYNVTVSGIKPANGYVSLNYTANPNGTLIILLPYNEIQNATITEILESKVYINGVQYKNFTISISSTGSAILTVTHLSGDPTLYWKYSPDVSIPKTAAKYSVVFSETGLPSGTTWYVNGSVSGSAVSGSSITFSLTNGTYTFTVTNTTDYYTTVTQFTVKVSGKDVSESVTYLHYSYIAGNISPSGATVTINGKSVSLSSTGAFNMSVAAGSYEVVVSDNGYETVYDNFTLGNGATKNVDLSLKAVAQPAKAVSTLTNDELFAIFGVIALVVVIGAVVVIMRRKN</sequence>
<dbReference type="NCBIfam" id="TIGR02276">
    <property type="entry name" value="beta_rpt_yvtn"/>
    <property type="match status" value="4"/>
</dbReference>
<evidence type="ECO:0000313" key="4">
    <source>
        <dbReference type="Proteomes" id="UP000195607"/>
    </source>
</evidence>
<dbReference type="InterPro" id="IPR011045">
    <property type="entry name" value="N2O_reductase_N"/>
</dbReference>
<dbReference type="GeneID" id="41588295"/>
<feature type="transmembrane region" description="Helical" evidence="1">
    <location>
        <begin position="1555"/>
        <end position="1575"/>
    </location>
</feature>
<evidence type="ECO:0000313" key="3">
    <source>
        <dbReference type="EMBL" id="SIM61723.1"/>
    </source>
</evidence>
<dbReference type="SUPFAM" id="SSF49464">
    <property type="entry name" value="Carboxypeptidase regulatory domain-like"/>
    <property type="match status" value="2"/>
</dbReference>
<dbReference type="PANTHER" id="PTHR47197:SF3">
    <property type="entry name" value="DIHYDRO-HEME D1 DEHYDROGENASE"/>
    <property type="match status" value="1"/>
</dbReference>
<dbReference type="InterPro" id="IPR011044">
    <property type="entry name" value="Quino_amine_DH_bsu"/>
</dbReference>
<name>A0A1N5ULT4_9ARCH</name>
<evidence type="ECO:0000259" key="2">
    <source>
        <dbReference type="Pfam" id="PF08308"/>
    </source>
</evidence>
<keyword evidence="1" id="KW-1133">Transmembrane helix</keyword>
<dbReference type="SUPFAM" id="SSF50969">
    <property type="entry name" value="YVTN repeat-like/Quinoprotein amine dehydrogenase"/>
    <property type="match status" value="1"/>
</dbReference>
<protein>
    <submittedName>
        <fullName evidence="3">Cell surface protein</fullName>
    </submittedName>
</protein>
<dbReference type="Proteomes" id="UP000195607">
    <property type="component" value="Chromosome I"/>
</dbReference>
<gene>
    <name evidence="3" type="ORF">CSP5_1034</name>
</gene>
<dbReference type="InterPro" id="IPR008969">
    <property type="entry name" value="CarboxyPept-like_regulatory"/>
</dbReference>